<organism evidence="2 3">
    <name type="scientific">Planotetraspora kaengkrachanensis</name>
    <dbReference type="NCBI Taxonomy" id="575193"/>
    <lineage>
        <taxon>Bacteria</taxon>
        <taxon>Bacillati</taxon>
        <taxon>Actinomycetota</taxon>
        <taxon>Actinomycetes</taxon>
        <taxon>Streptosporangiales</taxon>
        <taxon>Streptosporangiaceae</taxon>
        <taxon>Planotetraspora</taxon>
    </lineage>
</organism>
<sequence length="201" mass="21703">MVTPQKRHEGAAVQQGVCVTTFDIPVRLETERLVVRPHEPVDHDQVAALVMNGDASSALPPGCPSAVEEVKEWLAEGVHGLRRSGKGVQLAIFTKDGELVGGISLHGTDWETGITQVGYGVGPKFRGQGIAPEAVRAVTRWAFSLGLHRVELRTIPENEASRRVAAKAGFTYEGTLRQARRADDGLHDLLVFSVLADEVLP</sequence>
<dbReference type="AlphaFoldDB" id="A0A8J3PWT9"/>
<dbReference type="InterPro" id="IPR000182">
    <property type="entry name" value="GNAT_dom"/>
</dbReference>
<dbReference type="GO" id="GO:0005737">
    <property type="term" value="C:cytoplasm"/>
    <property type="evidence" value="ECO:0007669"/>
    <property type="project" value="TreeGrafter"/>
</dbReference>
<dbReference type="Pfam" id="PF13302">
    <property type="entry name" value="Acetyltransf_3"/>
    <property type="match status" value="1"/>
</dbReference>
<dbReference type="EMBL" id="BONV01000031">
    <property type="protein sequence ID" value="GIG82460.1"/>
    <property type="molecule type" value="Genomic_DNA"/>
</dbReference>
<reference evidence="2 3" key="1">
    <citation type="submission" date="2021-01" db="EMBL/GenBank/DDBJ databases">
        <title>Whole genome shotgun sequence of Planotetraspora kaengkrachanensis NBRC 104272.</title>
        <authorList>
            <person name="Komaki H."/>
            <person name="Tamura T."/>
        </authorList>
    </citation>
    <scope>NUCLEOTIDE SEQUENCE [LARGE SCALE GENOMIC DNA]</scope>
    <source>
        <strain evidence="2 3">NBRC 104272</strain>
    </source>
</reference>
<accession>A0A8J3PWT9</accession>
<dbReference type="Gene3D" id="3.40.630.30">
    <property type="match status" value="1"/>
</dbReference>
<comment type="caution">
    <text evidence="2">The sequence shown here is derived from an EMBL/GenBank/DDBJ whole genome shotgun (WGS) entry which is preliminary data.</text>
</comment>
<proteinExistence type="predicted"/>
<dbReference type="PROSITE" id="PS51186">
    <property type="entry name" value="GNAT"/>
    <property type="match status" value="1"/>
</dbReference>
<evidence type="ECO:0000313" key="2">
    <source>
        <dbReference type="EMBL" id="GIG82460.1"/>
    </source>
</evidence>
<dbReference type="PANTHER" id="PTHR43441:SF10">
    <property type="entry name" value="ACETYLTRANSFERASE"/>
    <property type="match status" value="1"/>
</dbReference>
<gene>
    <name evidence="2" type="ORF">Pka01_55870</name>
</gene>
<evidence type="ECO:0000259" key="1">
    <source>
        <dbReference type="PROSITE" id="PS51186"/>
    </source>
</evidence>
<evidence type="ECO:0000313" key="3">
    <source>
        <dbReference type="Proteomes" id="UP000630097"/>
    </source>
</evidence>
<dbReference type="InterPro" id="IPR016181">
    <property type="entry name" value="Acyl_CoA_acyltransferase"/>
</dbReference>
<feature type="domain" description="N-acetyltransferase" evidence="1">
    <location>
        <begin position="33"/>
        <end position="197"/>
    </location>
</feature>
<dbReference type="InterPro" id="IPR051908">
    <property type="entry name" value="Ribosomal_N-acetyltransferase"/>
</dbReference>
<dbReference type="PANTHER" id="PTHR43441">
    <property type="entry name" value="RIBOSOMAL-PROTEIN-SERINE ACETYLTRANSFERASE"/>
    <property type="match status" value="1"/>
</dbReference>
<keyword evidence="3" id="KW-1185">Reference proteome</keyword>
<dbReference type="Proteomes" id="UP000630097">
    <property type="component" value="Unassembled WGS sequence"/>
</dbReference>
<protein>
    <submittedName>
        <fullName evidence="2">N-acetyltransferase</fullName>
    </submittedName>
</protein>
<dbReference type="SUPFAM" id="SSF55729">
    <property type="entry name" value="Acyl-CoA N-acyltransferases (Nat)"/>
    <property type="match status" value="1"/>
</dbReference>
<name>A0A8J3PWT9_9ACTN</name>
<dbReference type="GO" id="GO:1990189">
    <property type="term" value="F:protein N-terminal-serine acetyltransferase activity"/>
    <property type="evidence" value="ECO:0007669"/>
    <property type="project" value="TreeGrafter"/>
</dbReference>
<dbReference type="GO" id="GO:0008999">
    <property type="term" value="F:protein-N-terminal-alanine acetyltransferase activity"/>
    <property type="evidence" value="ECO:0007669"/>
    <property type="project" value="TreeGrafter"/>
</dbReference>
<dbReference type="CDD" id="cd04301">
    <property type="entry name" value="NAT_SF"/>
    <property type="match status" value="1"/>
</dbReference>